<proteinExistence type="predicted"/>
<dbReference type="Gene3D" id="2.130.10.10">
    <property type="entry name" value="YVTN repeat-like/Quinoprotein amine dehydrogenase"/>
    <property type="match status" value="2"/>
</dbReference>
<gene>
    <name evidence="1" type="ORF">Aru02nite_71230</name>
</gene>
<dbReference type="InterPro" id="IPR015943">
    <property type="entry name" value="WD40/YVTN_repeat-like_dom_sf"/>
</dbReference>
<protein>
    <recommendedName>
        <fullName evidence="3">PQQ-like domain-containing protein</fullName>
    </recommendedName>
</protein>
<reference evidence="1" key="1">
    <citation type="submission" date="2021-01" db="EMBL/GenBank/DDBJ databases">
        <title>Whole genome shotgun sequence of Actinocatenispora rupis NBRC 107355.</title>
        <authorList>
            <person name="Komaki H."/>
            <person name="Tamura T."/>
        </authorList>
    </citation>
    <scope>NUCLEOTIDE SEQUENCE</scope>
    <source>
        <strain evidence="1">NBRC 107355</strain>
    </source>
</reference>
<name>A0A8J3NED0_9ACTN</name>
<evidence type="ECO:0008006" key="3">
    <source>
        <dbReference type="Google" id="ProtNLM"/>
    </source>
</evidence>
<keyword evidence="2" id="KW-1185">Reference proteome</keyword>
<evidence type="ECO:0000313" key="1">
    <source>
        <dbReference type="EMBL" id="GID16234.1"/>
    </source>
</evidence>
<dbReference type="EMBL" id="BOMB01000055">
    <property type="protein sequence ID" value="GID16234.1"/>
    <property type="molecule type" value="Genomic_DNA"/>
</dbReference>
<dbReference type="Proteomes" id="UP000612808">
    <property type="component" value="Unassembled WGS sequence"/>
</dbReference>
<comment type="caution">
    <text evidence="1">The sequence shown here is derived from an EMBL/GenBank/DDBJ whole genome shotgun (WGS) entry which is preliminary data.</text>
</comment>
<evidence type="ECO:0000313" key="2">
    <source>
        <dbReference type="Proteomes" id="UP000612808"/>
    </source>
</evidence>
<dbReference type="InterPro" id="IPR018391">
    <property type="entry name" value="PQQ_b-propeller_rpt"/>
</dbReference>
<organism evidence="1 2">
    <name type="scientific">Actinocatenispora rupis</name>
    <dbReference type="NCBI Taxonomy" id="519421"/>
    <lineage>
        <taxon>Bacteria</taxon>
        <taxon>Bacillati</taxon>
        <taxon>Actinomycetota</taxon>
        <taxon>Actinomycetes</taxon>
        <taxon>Micromonosporales</taxon>
        <taxon>Micromonosporaceae</taxon>
        <taxon>Actinocatenispora</taxon>
    </lineage>
</organism>
<dbReference type="SUPFAM" id="SSF50998">
    <property type="entry name" value="Quinoprotein alcohol dehydrogenase-like"/>
    <property type="match status" value="1"/>
</dbReference>
<sequence>MTSTGVAEPVGGRLWTATSGVSPVRVGAYDPATHLVADQVSLPTGDGVWAMTHIGTDLYIGTYTPGDLYRLDTTSGALTKVATFGSFIWALTASPDGRVFGGTYPDGSVREYDPGSGVTTNLGTVVAGEQYVRSIAASDTTVYAGVGSHAHLVAIDRASGARTELLPETYRDATFAATMALSGDTLAVSLSPLGTMLVYDTADPAHPTAVRPNPTDQYVTAITVGDDATYLATRPSGTIYRYTAAGGAESLGAPYDGAYTNRIVLDGGVLRAELTSAVVDLDLATRTFTGYDLVAAGLPPTPELAMQVAATTDGTVLVSGKVGVQVHDLAGGTSMRTFLTGEAKTMTQVGGTVYLGVYTLARLYAMGPDGTGLRQVGDVGNEQTRPTDAHYDADTGQLLLSTEADYGKLNGALAVYSVRTGRLVVHRGVVPDQSVRSVTSRGGVAYLGSETRNSLGTDPIVPSATVSAYDLRTGTVRWQVTPVDGAGQVSSLVSWGNRLYGSTDTGVLFTLDPSTGKLLGSATVGTGQSVLTTARGGLYGTDGHRVFRVRAGDSPAVTTVVDDLAAEYYSVPVLAASPDGRSLYTLKGRNLVGIDL</sequence>
<dbReference type="InterPro" id="IPR011047">
    <property type="entry name" value="Quinoprotein_ADH-like_sf"/>
</dbReference>
<dbReference type="SMART" id="SM00564">
    <property type="entry name" value="PQQ"/>
    <property type="match status" value="3"/>
</dbReference>
<dbReference type="SUPFAM" id="SSF63825">
    <property type="entry name" value="YWTD domain"/>
    <property type="match status" value="1"/>
</dbReference>
<dbReference type="AlphaFoldDB" id="A0A8J3NED0"/>
<accession>A0A8J3NED0</accession>